<dbReference type="PANTHER" id="PTHR45138:SF24">
    <property type="entry name" value="DIGUANYLATE CYCLASE DGCC-RELATED"/>
    <property type="match status" value="1"/>
</dbReference>
<dbReference type="GO" id="GO:0052621">
    <property type="term" value="F:diguanylate cyclase activity"/>
    <property type="evidence" value="ECO:0007669"/>
    <property type="project" value="TreeGrafter"/>
</dbReference>
<protein>
    <recommendedName>
        <fullName evidence="1">GGDEF domain-containing protein</fullName>
    </recommendedName>
</protein>
<dbReference type="PROSITE" id="PS50887">
    <property type="entry name" value="GGDEF"/>
    <property type="match status" value="1"/>
</dbReference>
<dbReference type="Pfam" id="PF00990">
    <property type="entry name" value="GGDEF"/>
    <property type="match status" value="1"/>
</dbReference>
<accession>A0A0R2AB48</accession>
<keyword evidence="3" id="KW-1185">Reference proteome</keyword>
<dbReference type="EMBL" id="AYYP01000033">
    <property type="protein sequence ID" value="KRM64375.1"/>
    <property type="molecule type" value="Genomic_DNA"/>
</dbReference>
<dbReference type="GO" id="GO:1902201">
    <property type="term" value="P:negative regulation of bacterial-type flagellum-dependent cell motility"/>
    <property type="evidence" value="ECO:0007669"/>
    <property type="project" value="TreeGrafter"/>
</dbReference>
<dbReference type="OrthoDB" id="9759607at2"/>
<dbReference type="InterPro" id="IPR029787">
    <property type="entry name" value="Nucleotide_cyclase"/>
</dbReference>
<dbReference type="GO" id="GO:0043709">
    <property type="term" value="P:cell adhesion involved in single-species biofilm formation"/>
    <property type="evidence" value="ECO:0007669"/>
    <property type="project" value="TreeGrafter"/>
</dbReference>
<feature type="domain" description="GGDEF" evidence="1">
    <location>
        <begin position="1"/>
        <end position="90"/>
    </location>
</feature>
<organism evidence="2 3">
    <name type="scientific">Ligilactobacillus agilis DSM 20509</name>
    <dbReference type="NCBI Taxonomy" id="1423718"/>
    <lineage>
        <taxon>Bacteria</taxon>
        <taxon>Bacillati</taxon>
        <taxon>Bacillota</taxon>
        <taxon>Bacilli</taxon>
        <taxon>Lactobacillales</taxon>
        <taxon>Lactobacillaceae</taxon>
        <taxon>Ligilactobacillus</taxon>
    </lineage>
</organism>
<dbReference type="SUPFAM" id="SSF55073">
    <property type="entry name" value="Nucleotide cyclase"/>
    <property type="match status" value="1"/>
</dbReference>
<dbReference type="AlphaFoldDB" id="A0A0R2AB48"/>
<evidence type="ECO:0000259" key="1">
    <source>
        <dbReference type="PROSITE" id="PS50887"/>
    </source>
</evidence>
<sequence length="91" mass="10270">MVYRFGGEEFCVIMPKMKQERVKEYFLNFQAELKKARYQTEDGRSVELTFSGGIASTGKSAGISSAMKKADNALYQAKNLGRARIEVSYEN</sequence>
<evidence type="ECO:0000313" key="2">
    <source>
        <dbReference type="EMBL" id="KRM64375.1"/>
    </source>
</evidence>
<dbReference type="Gene3D" id="3.30.70.270">
    <property type="match status" value="1"/>
</dbReference>
<reference evidence="2 3" key="1">
    <citation type="journal article" date="2015" name="Genome Announc.">
        <title>Expanding the biotechnology potential of lactobacilli through comparative genomics of 213 strains and associated genera.</title>
        <authorList>
            <person name="Sun Z."/>
            <person name="Harris H.M."/>
            <person name="McCann A."/>
            <person name="Guo C."/>
            <person name="Argimon S."/>
            <person name="Zhang W."/>
            <person name="Yang X."/>
            <person name="Jeffery I.B."/>
            <person name="Cooney J.C."/>
            <person name="Kagawa T.F."/>
            <person name="Liu W."/>
            <person name="Song Y."/>
            <person name="Salvetti E."/>
            <person name="Wrobel A."/>
            <person name="Rasinkangas P."/>
            <person name="Parkhill J."/>
            <person name="Rea M.C."/>
            <person name="O'Sullivan O."/>
            <person name="Ritari J."/>
            <person name="Douillard F.P."/>
            <person name="Paul Ross R."/>
            <person name="Yang R."/>
            <person name="Briner A.E."/>
            <person name="Felis G.E."/>
            <person name="de Vos W.M."/>
            <person name="Barrangou R."/>
            <person name="Klaenhammer T.R."/>
            <person name="Caufield P.W."/>
            <person name="Cui Y."/>
            <person name="Zhang H."/>
            <person name="O'Toole P.W."/>
        </authorList>
    </citation>
    <scope>NUCLEOTIDE SEQUENCE [LARGE SCALE GENOMIC DNA]</scope>
    <source>
        <strain evidence="2 3">DSM 20509</strain>
    </source>
</reference>
<proteinExistence type="predicted"/>
<dbReference type="PANTHER" id="PTHR45138">
    <property type="entry name" value="REGULATORY COMPONENTS OF SENSORY TRANSDUCTION SYSTEM"/>
    <property type="match status" value="1"/>
</dbReference>
<dbReference type="PATRIC" id="fig|1423718.3.peg.2004"/>
<gene>
    <name evidence="2" type="ORF">FC14_GL001930</name>
</gene>
<evidence type="ECO:0000313" key="3">
    <source>
        <dbReference type="Proteomes" id="UP000051008"/>
    </source>
</evidence>
<comment type="caution">
    <text evidence="2">The sequence shown here is derived from an EMBL/GenBank/DDBJ whole genome shotgun (WGS) entry which is preliminary data.</text>
</comment>
<name>A0A0R2AB48_9LACO</name>
<dbReference type="InterPro" id="IPR000160">
    <property type="entry name" value="GGDEF_dom"/>
</dbReference>
<dbReference type="InterPro" id="IPR043128">
    <property type="entry name" value="Rev_trsase/Diguanyl_cyclase"/>
</dbReference>
<dbReference type="InterPro" id="IPR050469">
    <property type="entry name" value="Diguanylate_Cyclase"/>
</dbReference>
<dbReference type="Proteomes" id="UP000051008">
    <property type="component" value="Unassembled WGS sequence"/>
</dbReference>
<dbReference type="NCBIfam" id="TIGR00254">
    <property type="entry name" value="GGDEF"/>
    <property type="match status" value="1"/>
</dbReference>
<dbReference type="GO" id="GO:0005886">
    <property type="term" value="C:plasma membrane"/>
    <property type="evidence" value="ECO:0007669"/>
    <property type="project" value="TreeGrafter"/>
</dbReference>